<dbReference type="InterPro" id="IPR036551">
    <property type="entry name" value="Flavin_trans-like"/>
</dbReference>
<dbReference type="InterPro" id="IPR005252">
    <property type="entry name" value="CoaBC"/>
</dbReference>
<organism evidence="7 8">
    <name type="scientific">Commensalibacter melissae</name>
    <dbReference type="NCBI Taxonomy" id="2070537"/>
    <lineage>
        <taxon>Bacteria</taxon>
        <taxon>Pseudomonadati</taxon>
        <taxon>Pseudomonadota</taxon>
        <taxon>Alphaproteobacteria</taxon>
        <taxon>Acetobacterales</taxon>
        <taxon>Acetobacteraceae</taxon>
    </lineage>
</organism>
<dbReference type="UniPathway" id="UPA00241">
    <property type="reaction ID" value="UER00353"/>
</dbReference>
<dbReference type="GO" id="GO:0004633">
    <property type="term" value="F:phosphopantothenoylcysteine decarboxylase activity"/>
    <property type="evidence" value="ECO:0007669"/>
    <property type="project" value="UniProtKB-UniRule"/>
</dbReference>
<evidence type="ECO:0000256" key="2">
    <source>
        <dbReference type="ARBA" id="ARBA00023239"/>
    </source>
</evidence>
<comment type="similarity">
    <text evidence="3 4">In the N-terminal section; belongs to the HFCD (homo-oligomeric flavin containing Cys decarboxylase) superfamily.</text>
</comment>
<feature type="binding site" evidence="3">
    <location>
        <position position="326"/>
    </location>
    <ligand>
        <name>CTP</name>
        <dbReference type="ChEBI" id="CHEBI:37563"/>
    </ligand>
</feature>
<proteinExistence type="inferred from homology"/>
<feature type="domain" description="DNA/pantothenate metabolism flavoprotein C-terminal" evidence="6">
    <location>
        <begin position="186"/>
        <end position="396"/>
    </location>
</feature>
<keyword evidence="1 3" id="KW-0210">Decarboxylase</keyword>
<protein>
    <recommendedName>
        <fullName evidence="3">Coenzyme A biosynthesis bifunctional protein CoaBC</fullName>
    </recommendedName>
    <alternativeName>
        <fullName evidence="3">DNA/pantothenate metabolism flavoprotein</fullName>
    </alternativeName>
    <alternativeName>
        <fullName evidence="3">Phosphopantothenoylcysteine synthetase/decarboxylase</fullName>
        <shortName evidence="3">PPCS-PPCDC</shortName>
    </alternativeName>
    <domain>
        <recommendedName>
            <fullName evidence="3">Phosphopantothenoylcysteine decarboxylase</fullName>
            <shortName evidence="3">PPC decarboxylase</shortName>
            <shortName evidence="3">PPC-DC</shortName>
            <ecNumber evidence="3">4.1.1.36</ecNumber>
        </recommendedName>
        <alternativeName>
            <fullName evidence="3">CoaC</fullName>
        </alternativeName>
    </domain>
    <domain>
        <recommendedName>
            <fullName evidence="3">Phosphopantothenate--cysteine ligase</fullName>
            <ecNumber evidence="3">6.3.2.5</ecNumber>
        </recommendedName>
        <alternativeName>
            <fullName evidence="3">CoaB</fullName>
        </alternativeName>
        <alternativeName>
            <fullName evidence="3">Phosphopantothenoylcysteine synthetase</fullName>
            <shortName evidence="3">PPC synthetase</shortName>
            <shortName evidence="3">PPC-S</shortName>
        </alternativeName>
    </domain>
</protein>
<comment type="function">
    <text evidence="4">Catalyzes two steps in the biosynthesis of coenzyme A. In the first step cysteine is conjugated to 4'-phosphopantothenate to form 4-phosphopantothenoylcysteine, in the latter compound is decarboxylated to form 4'-phosphopantotheine.</text>
</comment>
<keyword evidence="3" id="KW-0479">Metal-binding</keyword>
<evidence type="ECO:0000256" key="3">
    <source>
        <dbReference type="HAMAP-Rule" id="MF_02225"/>
    </source>
</evidence>
<dbReference type="InterPro" id="IPR035929">
    <property type="entry name" value="CoaB-like_sf"/>
</dbReference>
<dbReference type="GO" id="GO:0010181">
    <property type="term" value="F:FMN binding"/>
    <property type="evidence" value="ECO:0007669"/>
    <property type="project" value="UniProtKB-UniRule"/>
</dbReference>
<gene>
    <name evidence="3 7" type="primary">coaBC</name>
    <name evidence="7" type="ORF">DK869_00085</name>
</gene>
<dbReference type="InterPro" id="IPR003382">
    <property type="entry name" value="Flavoprotein"/>
</dbReference>
<dbReference type="SUPFAM" id="SSF102645">
    <property type="entry name" value="CoaB-like"/>
    <property type="match status" value="1"/>
</dbReference>
<dbReference type="GO" id="GO:0071513">
    <property type="term" value="C:phosphopantothenoylcysteine decarboxylase complex"/>
    <property type="evidence" value="ECO:0007669"/>
    <property type="project" value="TreeGrafter"/>
</dbReference>
<dbReference type="RefSeq" id="WP_110437971.1">
    <property type="nucleotide sequence ID" value="NZ_CP046393.1"/>
</dbReference>
<dbReference type="PANTHER" id="PTHR14359:SF6">
    <property type="entry name" value="PHOSPHOPANTOTHENOYLCYSTEINE DECARBOXYLASE"/>
    <property type="match status" value="1"/>
</dbReference>
<keyword evidence="3 4" id="KW-0436">Ligase</keyword>
<dbReference type="Proteomes" id="UP000247565">
    <property type="component" value="Unassembled WGS sequence"/>
</dbReference>
<dbReference type="Pfam" id="PF04127">
    <property type="entry name" value="DFP"/>
    <property type="match status" value="1"/>
</dbReference>
<evidence type="ECO:0000259" key="5">
    <source>
        <dbReference type="Pfam" id="PF02441"/>
    </source>
</evidence>
<comment type="pathway">
    <text evidence="3 4">Cofactor biosynthesis; coenzyme A biosynthesis; CoA from (R)-pantothenate: step 3/5.</text>
</comment>
<evidence type="ECO:0000256" key="1">
    <source>
        <dbReference type="ARBA" id="ARBA00022793"/>
    </source>
</evidence>
<comment type="catalytic activity">
    <reaction evidence="3 4">
        <text>N-[(R)-4-phosphopantothenoyl]-L-cysteine + H(+) = (R)-4'-phosphopantetheine + CO2</text>
        <dbReference type="Rhea" id="RHEA:16793"/>
        <dbReference type="ChEBI" id="CHEBI:15378"/>
        <dbReference type="ChEBI" id="CHEBI:16526"/>
        <dbReference type="ChEBI" id="CHEBI:59458"/>
        <dbReference type="ChEBI" id="CHEBI:61723"/>
        <dbReference type="EC" id="4.1.1.36"/>
    </reaction>
</comment>
<feature type="binding site" evidence="3">
    <location>
        <position position="344"/>
    </location>
    <ligand>
        <name>CTP</name>
        <dbReference type="ChEBI" id="CHEBI:37563"/>
    </ligand>
</feature>
<dbReference type="PANTHER" id="PTHR14359">
    <property type="entry name" value="HOMO-OLIGOMERIC FLAVIN CONTAINING CYS DECARBOXYLASE FAMILY"/>
    <property type="match status" value="1"/>
</dbReference>
<dbReference type="GO" id="GO:0004632">
    <property type="term" value="F:phosphopantothenate--cysteine ligase activity"/>
    <property type="evidence" value="ECO:0007669"/>
    <property type="project" value="UniProtKB-UniRule"/>
</dbReference>
<dbReference type="Gene3D" id="3.40.50.1950">
    <property type="entry name" value="Flavin prenyltransferase-like"/>
    <property type="match status" value="1"/>
</dbReference>
<feature type="domain" description="Flavoprotein" evidence="5">
    <location>
        <begin position="4"/>
        <end position="149"/>
    </location>
</feature>
<keyword evidence="2 3" id="KW-0456">Lyase</keyword>
<feature type="region of interest" description="Phosphopantothenoylcysteine decarboxylase" evidence="3">
    <location>
        <begin position="1"/>
        <end position="190"/>
    </location>
</feature>
<keyword evidence="3" id="KW-0511">Multifunctional enzyme</keyword>
<dbReference type="Pfam" id="PF02441">
    <property type="entry name" value="Flavoprotein"/>
    <property type="match status" value="1"/>
</dbReference>
<feature type="binding site" evidence="3">
    <location>
        <position position="288"/>
    </location>
    <ligand>
        <name>CTP</name>
        <dbReference type="ChEBI" id="CHEBI:37563"/>
    </ligand>
</feature>
<dbReference type="InterPro" id="IPR007085">
    <property type="entry name" value="DNA/pantothenate-metab_flavo_C"/>
</dbReference>
<keyword evidence="3 4" id="KW-0288">FMN</keyword>
<evidence type="ECO:0000256" key="4">
    <source>
        <dbReference type="RuleBase" id="RU364078"/>
    </source>
</evidence>
<comment type="function">
    <text evidence="3">Catalyzes two sequential steps in the biosynthesis of coenzyme A. In the first step cysteine is conjugated to 4'-phosphopantothenate to form 4-phosphopantothenoylcysteine. In the second step the latter compound is decarboxylated to form 4'-phosphopantotheine.</text>
</comment>
<reference evidence="7 8" key="1">
    <citation type="submission" date="2018-05" db="EMBL/GenBank/DDBJ databases">
        <title>Reference genomes for bee gut microbiota database.</title>
        <authorList>
            <person name="Ellegaard K.M."/>
        </authorList>
    </citation>
    <scope>NUCLEOTIDE SEQUENCE [LARGE SCALE GENOMIC DNA]</scope>
    <source>
        <strain evidence="7 8">ESL0284</strain>
    </source>
</reference>
<evidence type="ECO:0000259" key="6">
    <source>
        <dbReference type="Pfam" id="PF04127"/>
    </source>
</evidence>
<accession>A0A318MY00</accession>
<dbReference type="EC" id="6.3.2.5" evidence="3"/>
<dbReference type="OrthoDB" id="9802554at2"/>
<name>A0A318MY00_9PROT</name>
<dbReference type="GO" id="GO:0046872">
    <property type="term" value="F:metal ion binding"/>
    <property type="evidence" value="ECO:0007669"/>
    <property type="project" value="UniProtKB-KW"/>
</dbReference>
<feature type="region of interest" description="Phosphopantothenate--cysteine ligase" evidence="3">
    <location>
        <begin position="191"/>
        <end position="405"/>
    </location>
</feature>
<dbReference type="Gene3D" id="3.40.50.10300">
    <property type="entry name" value="CoaB-like"/>
    <property type="match status" value="1"/>
</dbReference>
<evidence type="ECO:0000313" key="7">
    <source>
        <dbReference type="EMBL" id="PXZ01451.1"/>
    </source>
</evidence>
<dbReference type="NCBIfam" id="TIGR00521">
    <property type="entry name" value="coaBC_dfp"/>
    <property type="match status" value="1"/>
</dbReference>
<comment type="pathway">
    <text evidence="3 4">Cofactor biosynthesis; coenzyme A biosynthesis; CoA from (R)-pantothenate: step 2/5.</text>
</comment>
<dbReference type="GO" id="GO:0015941">
    <property type="term" value="P:pantothenate catabolic process"/>
    <property type="evidence" value="ECO:0007669"/>
    <property type="project" value="InterPro"/>
</dbReference>
<feature type="binding site" evidence="3">
    <location>
        <position position="278"/>
    </location>
    <ligand>
        <name>CTP</name>
        <dbReference type="ChEBI" id="CHEBI:37563"/>
    </ligand>
</feature>
<feature type="active site" description="Proton donor" evidence="3">
    <location>
        <position position="158"/>
    </location>
</feature>
<feature type="binding site" evidence="3">
    <location>
        <position position="340"/>
    </location>
    <ligand>
        <name>CTP</name>
        <dbReference type="ChEBI" id="CHEBI:37563"/>
    </ligand>
</feature>
<comment type="catalytic activity">
    <reaction evidence="3 4">
        <text>(R)-4'-phosphopantothenate + L-cysteine + CTP = N-[(R)-4-phosphopantothenoyl]-L-cysteine + CMP + diphosphate + H(+)</text>
        <dbReference type="Rhea" id="RHEA:19397"/>
        <dbReference type="ChEBI" id="CHEBI:10986"/>
        <dbReference type="ChEBI" id="CHEBI:15378"/>
        <dbReference type="ChEBI" id="CHEBI:33019"/>
        <dbReference type="ChEBI" id="CHEBI:35235"/>
        <dbReference type="ChEBI" id="CHEBI:37563"/>
        <dbReference type="ChEBI" id="CHEBI:59458"/>
        <dbReference type="ChEBI" id="CHEBI:60377"/>
        <dbReference type="EC" id="6.3.2.5"/>
    </reaction>
</comment>
<comment type="caution">
    <text evidence="3">Lacks conserved residue(s) required for the propagation of feature annotation.</text>
</comment>
<sequence>MVPKNILLIISGGIAAYKALELISLFRKNHHNVKCVLTQSGAEFITPLSLQTLSGNEVYQDLFSLTQNHNIEHISLTREADIIIIYPASANLIAKIALGIADNLASTIILAAPPTMPVLIAPAMNVHMWENPITQNHIQTLKERNMVIAGPAKGRMACGEYGYGRLISPDKFTDHIRNILAPDRPLEGKKALVTAGPTFEPIDPIRFIGNYSSGRQGYAIAESLRDAGAEVTLISGPVSLSPPDNINTVKVRTANEMLDACLAHLPVDMAVMTAAVSDWRVRNIAKHKIKKTADILLPILEMEINPDILAKISQLKNNRPKLVIGFAAETENHLKNAVDKRIRKGCDWIVVNDVRSSTNIMGGSENEVTILSSFGKQHFERASKEKIGYLLTQEIITFFKSENRG</sequence>
<keyword evidence="3 4" id="KW-0285">Flavoprotein</keyword>
<comment type="caution">
    <text evidence="7">The sequence shown here is derived from an EMBL/GenBank/DDBJ whole genome shotgun (WGS) entry which is preliminary data.</text>
</comment>
<keyword evidence="3" id="KW-0460">Magnesium</keyword>
<comment type="cofactor">
    <cofactor evidence="3">
        <name>Mg(2+)</name>
        <dbReference type="ChEBI" id="CHEBI:18420"/>
    </cofactor>
</comment>
<dbReference type="AlphaFoldDB" id="A0A318MY00"/>
<evidence type="ECO:0000313" key="8">
    <source>
        <dbReference type="Proteomes" id="UP000247565"/>
    </source>
</evidence>
<comment type="similarity">
    <text evidence="3 4">In the C-terminal section; belongs to the PPC synthetase family.</text>
</comment>
<dbReference type="EMBL" id="QGLT01000001">
    <property type="protein sequence ID" value="PXZ01451.1"/>
    <property type="molecule type" value="Genomic_DNA"/>
</dbReference>
<comment type="cofactor">
    <cofactor evidence="3">
        <name>FMN</name>
        <dbReference type="ChEBI" id="CHEBI:58210"/>
    </cofactor>
    <text evidence="3">Binds 1 FMN per subunit.</text>
</comment>
<feature type="binding site" evidence="3">
    <location>
        <begin position="306"/>
        <end position="309"/>
    </location>
    <ligand>
        <name>CTP</name>
        <dbReference type="ChEBI" id="CHEBI:37563"/>
    </ligand>
</feature>
<dbReference type="SUPFAM" id="SSF52507">
    <property type="entry name" value="Homo-oligomeric flavin-containing Cys decarboxylases, HFCD"/>
    <property type="match status" value="1"/>
</dbReference>
<dbReference type="GO" id="GO:0015937">
    <property type="term" value="P:coenzyme A biosynthetic process"/>
    <property type="evidence" value="ECO:0007669"/>
    <property type="project" value="UniProtKB-UniRule"/>
</dbReference>
<dbReference type="EC" id="4.1.1.36" evidence="3"/>
<dbReference type="HAMAP" id="MF_02225">
    <property type="entry name" value="CoaBC"/>
    <property type="match status" value="1"/>
</dbReference>
<keyword evidence="8" id="KW-1185">Reference proteome</keyword>